<proteinExistence type="predicted"/>
<evidence type="ECO:0000313" key="3">
    <source>
        <dbReference type="EMBL" id="MDI1486101.1"/>
    </source>
</evidence>
<feature type="compositionally biased region" description="Basic and acidic residues" evidence="1">
    <location>
        <begin position="227"/>
        <end position="244"/>
    </location>
</feature>
<name>A0AA43QJL7_9LECA</name>
<feature type="compositionally biased region" description="Basic and acidic residues" evidence="1">
    <location>
        <begin position="183"/>
        <end position="192"/>
    </location>
</feature>
<evidence type="ECO:0000256" key="1">
    <source>
        <dbReference type="SAM" id="MobiDB-lite"/>
    </source>
</evidence>
<reference evidence="3" key="1">
    <citation type="journal article" date="2023" name="Genome Biol. Evol.">
        <title>First Whole Genome Sequence and Flow Cytometry Genome Size Data for the Lichen-Forming Fungus Ramalina farinacea (Ascomycota).</title>
        <authorList>
            <person name="Llewellyn T."/>
            <person name="Mian S."/>
            <person name="Hill R."/>
            <person name="Leitch I.J."/>
            <person name="Gaya E."/>
        </authorList>
    </citation>
    <scope>NUCLEOTIDE SEQUENCE</scope>
    <source>
        <strain evidence="3">LIQ254RAFAR</strain>
    </source>
</reference>
<protein>
    <submittedName>
        <fullName evidence="3">Uncharacterized protein</fullName>
    </submittedName>
</protein>
<sequence length="244" mass="25809">MRLLPISPSLSSPPSSIPSSSLLVLLSFLTILPTTIAASPNLRTLTLYYTTPIPAPPSAYSLGPTQQLATLQYSLTSPADSNAARNSPNPIQVSDTTLLSFTPPANTTSPDAYTNILLQHDPSDASRRSYTSTSISTCSFHAPNTGRFLLHLDTDGEAVGARYVAYAPPAPTQLTTQKNKGGGQDKEEDGRGGFDVQWQVEAPRVYLEKPGKGGAGGASRQSGEGKGLGEDGKEEEGEKTLFQK</sequence>
<comment type="caution">
    <text evidence="3">The sequence shown here is derived from an EMBL/GenBank/DDBJ whole genome shotgun (WGS) entry which is preliminary data.</text>
</comment>
<keyword evidence="2" id="KW-0732">Signal</keyword>
<accession>A0AA43QJL7</accession>
<evidence type="ECO:0000313" key="4">
    <source>
        <dbReference type="Proteomes" id="UP001161017"/>
    </source>
</evidence>
<feature type="chain" id="PRO_5041334872" evidence="2">
    <location>
        <begin position="38"/>
        <end position="244"/>
    </location>
</feature>
<keyword evidence="4" id="KW-1185">Reference proteome</keyword>
<gene>
    <name evidence="3" type="ORF">OHK93_004291</name>
</gene>
<evidence type="ECO:0000256" key="2">
    <source>
        <dbReference type="SAM" id="SignalP"/>
    </source>
</evidence>
<dbReference type="EMBL" id="JAPUFD010000002">
    <property type="protein sequence ID" value="MDI1486101.1"/>
    <property type="molecule type" value="Genomic_DNA"/>
</dbReference>
<organism evidence="3 4">
    <name type="scientific">Ramalina farinacea</name>
    <dbReference type="NCBI Taxonomy" id="258253"/>
    <lineage>
        <taxon>Eukaryota</taxon>
        <taxon>Fungi</taxon>
        <taxon>Dikarya</taxon>
        <taxon>Ascomycota</taxon>
        <taxon>Pezizomycotina</taxon>
        <taxon>Lecanoromycetes</taxon>
        <taxon>OSLEUM clade</taxon>
        <taxon>Lecanoromycetidae</taxon>
        <taxon>Lecanorales</taxon>
        <taxon>Lecanorineae</taxon>
        <taxon>Ramalinaceae</taxon>
        <taxon>Ramalina</taxon>
    </lineage>
</organism>
<feature type="region of interest" description="Disordered" evidence="1">
    <location>
        <begin position="170"/>
        <end position="244"/>
    </location>
</feature>
<feature type="signal peptide" evidence="2">
    <location>
        <begin position="1"/>
        <end position="37"/>
    </location>
</feature>
<dbReference type="AlphaFoldDB" id="A0AA43QJL7"/>
<dbReference type="Proteomes" id="UP001161017">
    <property type="component" value="Unassembled WGS sequence"/>
</dbReference>